<sequence length="55" mass="6275">MDMMNSCFASFLQVSNSQLCTLHILVFIGMIMTPSPLKTLWDQVLYKPSLSFCEL</sequence>
<dbReference type="AlphaFoldDB" id="A0A0A9A9A7"/>
<proteinExistence type="predicted"/>
<accession>A0A0A9A9A7</accession>
<reference evidence="1" key="1">
    <citation type="submission" date="2014-09" db="EMBL/GenBank/DDBJ databases">
        <authorList>
            <person name="Magalhaes I.L.F."/>
            <person name="Oliveira U."/>
            <person name="Santos F.R."/>
            <person name="Vidigal T.H.D.A."/>
            <person name="Brescovit A.D."/>
            <person name="Santos A.J."/>
        </authorList>
    </citation>
    <scope>NUCLEOTIDE SEQUENCE</scope>
    <source>
        <tissue evidence="1">Shoot tissue taken approximately 20 cm above the soil surface</tissue>
    </source>
</reference>
<evidence type="ECO:0000313" key="1">
    <source>
        <dbReference type="EMBL" id="JAD48279.1"/>
    </source>
</evidence>
<name>A0A0A9A9A7_ARUDO</name>
<dbReference type="EMBL" id="GBRH01249616">
    <property type="protein sequence ID" value="JAD48279.1"/>
    <property type="molecule type" value="Transcribed_RNA"/>
</dbReference>
<reference evidence="1" key="2">
    <citation type="journal article" date="2015" name="Data Brief">
        <title>Shoot transcriptome of the giant reed, Arundo donax.</title>
        <authorList>
            <person name="Barrero R.A."/>
            <person name="Guerrero F.D."/>
            <person name="Moolhuijzen P."/>
            <person name="Goolsby J.A."/>
            <person name="Tidwell J."/>
            <person name="Bellgard S.E."/>
            <person name="Bellgard M.I."/>
        </authorList>
    </citation>
    <scope>NUCLEOTIDE SEQUENCE</scope>
    <source>
        <tissue evidence="1">Shoot tissue taken approximately 20 cm above the soil surface</tissue>
    </source>
</reference>
<protein>
    <submittedName>
        <fullName evidence="1">Uncharacterized protein</fullName>
    </submittedName>
</protein>
<organism evidence="1">
    <name type="scientific">Arundo donax</name>
    <name type="common">Giant reed</name>
    <name type="synonym">Donax arundinaceus</name>
    <dbReference type="NCBI Taxonomy" id="35708"/>
    <lineage>
        <taxon>Eukaryota</taxon>
        <taxon>Viridiplantae</taxon>
        <taxon>Streptophyta</taxon>
        <taxon>Embryophyta</taxon>
        <taxon>Tracheophyta</taxon>
        <taxon>Spermatophyta</taxon>
        <taxon>Magnoliopsida</taxon>
        <taxon>Liliopsida</taxon>
        <taxon>Poales</taxon>
        <taxon>Poaceae</taxon>
        <taxon>PACMAD clade</taxon>
        <taxon>Arundinoideae</taxon>
        <taxon>Arundineae</taxon>
        <taxon>Arundo</taxon>
    </lineage>
</organism>